<protein>
    <submittedName>
        <fullName evidence="1">Uncharacterized protein</fullName>
    </submittedName>
</protein>
<keyword evidence="2" id="KW-1185">Reference proteome</keyword>
<dbReference type="AlphaFoldDB" id="A0A2S1QZU2"/>
<dbReference type="KEGG" id="falb:HYN59_12505"/>
<accession>A0A2S1QZU2</accession>
<evidence type="ECO:0000313" key="1">
    <source>
        <dbReference type="EMBL" id="AWH85874.1"/>
    </source>
</evidence>
<evidence type="ECO:0000313" key="2">
    <source>
        <dbReference type="Proteomes" id="UP000244929"/>
    </source>
</evidence>
<reference evidence="1 2" key="1">
    <citation type="submission" date="2018-04" db="EMBL/GenBank/DDBJ databases">
        <title>Genome sequencing of Flavobacterium sp. HYN0059.</title>
        <authorList>
            <person name="Yi H."/>
            <person name="Baek C."/>
        </authorList>
    </citation>
    <scope>NUCLEOTIDE SEQUENCE [LARGE SCALE GENOMIC DNA]</scope>
    <source>
        <strain evidence="1 2">HYN0059</strain>
    </source>
</reference>
<sequence>MSADNIWMQGNIEIRINGEKPCSDGDIINIGEFLKSLEADGEYFIFSCCCGLPACSGWIQGIQVSHSGEYIEWADLNNTRKWSFNKQKVKDDLGDIRKEVAIYKSFFSRKGIEYVGAGYDW</sequence>
<dbReference type="Proteomes" id="UP000244929">
    <property type="component" value="Chromosome"/>
</dbReference>
<name>A0A2S1QZU2_9FLAO</name>
<organism evidence="1 2">
    <name type="scientific">Flavobacterium album</name>
    <dbReference type="NCBI Taxonomy" id="2175091"/>
    <lineage>
        <taxon>Bacteria</taxon>
        <taxon>Pseudomonadati</taxon>
        <taxon>Bacteroidota</taxon>
        <taxon>Flavobacteriia</taxon>
        <taxon>Flavobacteriales</taxon>
        <taxon>Flavobacteriaceae</taxon>
        <taxon>Flavobacterium</taxon>
    </lineage>
</organism>
<dbReference type="EMBL" id="CP029186">
    <property type="protein sequence ID" value="AWH85874.1"/>
    <property type="molecule type" value="Genomic_DNA"/>
</dbReference>
<proteinExistence type="predicted"/>
<gene>
    <name evidence="1" type="ORF">HYN59_12505</name>
</gene>